<gene>
    <name evidence="2" type="ORF">CBQ26_09275</name>
</gene>
<sequence>MLGPRIEQRMQELGIRTQTDLAERAGLSVQHINALIRGSRGRRLGHTTVQKLSKALRVKPIFFEIDSAVAEKSGGANAAVGQGVGQGCPT</sequence>
<keyword evidence="3" id="KW-1185">Reference proteome</keyword>
<dbReference type="InterPro" id="IPR010982">
    <property type="entry name" value="Lambda_DNA-bd_dom_sf"/>
</dbReference>
<dbReference type="EMBL" id="NHMK01000011">
    <property type="protein sequence ID" value="OWL96558.1"/>
    <property type="molecule type" value="Genomic_DNA"/>
</dbReference>
<feature type="domain" description="HTH cro/C1-type" evidence="1">
    <location>
        <begin position="17"/>
        <end position="63"/>
    </location>
</feature>
<dbReference type="Proteomes" id="UP000197208">
    <property type="component" value="Unassembled WGS sequence"/>
</dbReference>
<protein>
    <recommendedName>
        <fullName evidence="1">HTH cro/C1-type domain-containing protein</fullName>
    </recommendedName>
</protein>
<proteinExistence type="predicted"/>
<dbReference type="CDD" id="cd00093">
    <property type="entry name" value="HTH_XRE"/>
    <property type="match status" value="1"/>
</dbReference>
<dbReference type="Gene3D" id="1.10.260.40">
    <property type="entry name" value="lambda repressor-like DNA-binding domains"/>
    <property type="match status" value="1"/>
</dbReference>
<dbReference type="PROSITE" id="PS50943">
    <property type="entry name" value="HTH_CROC1"/>
    <property type="match status" value="1"/>
</dbReference>
<reference evidence="2 3" key="1">
    <citation type="submission" date="2017-05" db="EMBL/GenBank/DDBJ databases">
        <title>De novo genome assembly of Deniococcus indicus strain DR1.</title>
        <authorList>
            <person name="Chauhan D."/>
            <person name="Yennamalli R.M."/>
            <person name="Priyadarshini R."/>
        </authorList>
    </citation>
    <scope>NUCLEOTIDE SEQUENCE [LARGE SCALE GENOMIC DNA]</scope>
    <source>
        <strain evidence="2 3">DR1</strain>
    </source>
</reference>
<dbReference type="SUPFAM" id="SSF47413">
    <property type="entry name" value="lambda repressor-like DNA-binding domains"/>
    <property type="match status" value="1"/>
</dbReference>
<dbReference type="SMART" id="SM00530">
    <property type="entry name" value="HTH_XRE"/>
    <property type="match status" value="1"/>
</dbReference>
<evidence type="ECO:0000259" key="1">
    <source>
        <dbReference type="PROSITE" id="PS50943"/>
    </source>
</evidence>
<dbReference type="Pfam" id="PF01381">
    <property type="entry name" value="HTH_3"/>
    <property type="match status" value="1"/>
</dbReference>
<dbReference type="InterPro" id="IPR001387">
    <property type="entry name" value="Cro/C1-type_HTH"/>
</dbReference>
<dbReference type="GO" id="GO:0003677">
    <property type="term" value="F:DNA binding"/>
    <property type="evidence" value="ECO:0007669"/>
    <property type="project" value="InterPro"/>
</dbReference>
<name>A0A2D0A807_9DEIO</name>
<dbReference type="AlphaFoldDB" id="A0A2D0A807"/>
<evidence type="ECO:0000313" key="3">
    <source>
        <dbReference type="Proteomes" id="UP000197208"/>
    </source>
</evidence>
<organism evidence="2 3">
    <name type="scientific">Deinococcus indicus</name>
    <dbReference type="NCBI Taxonomy" id="223556"/>
    <lineage>
        <taxon>Bacteria</taxon>
        <taxon>Thermotogati</taxon>
        <taxon>Deinococcota</taxon>
        <taxon>Deinococci</taxon>
        <taxon>Deinococcales</taxon>
        <taxon>Deinococcaceae</taxon>
        <taxon>Deinococcus</taxon>
    </lineage>
</organism>
<dbReference type="OrthoDB" id="9814553at2"/>
<evidence type="ECO:0000313" key="2">
    <source>
        <dbReference type="EMBL" id="OWL96558.1"/>
    </source>
</evidence>
<accession>A0A2D0A807</accession>
<comment type="caution">
    <text evidence="2">The sequence shown here is derived from an EMBL/GenBank/DDBJ whole genome shotgun (WGS) entry which is preliminary data.</text>
</comment>
<dbReference type="RefSeq" id="WP_088248345.1">
    <property type="nucleotide sequence ID" value="NZ_NHMK01000011.1"/>
</dbReference>